<dbReference type="EMBL" id="OC915723">
    <property type="protein sequence ID" value="CAD7641701.1"/>
    <property type="molecule type" value="Genomic_DNA"/>
</dbReference>
<feature type="non-terminal residue" evidence="2">
    <location>
        <position position="1"/>
    </location>
</feature>
<dbReference type="AlphaFoldDB" id="A0A7R9LJP3"/>
<dbReference type="EMBL" id="CAJPVJ010000898">
    <property type="protein sequence ID" value="CAG2163660.1"/>
    <property type="molecule type" value="Genomic_DNA"/>
</dbReference>
<proteinExistence type="predicted"/>
<name>A0A7R9LJP3_9ACAR</name>
<protein>
    <submittedName>
        <fullName evidence="2">Uncharacterized protein</fullName>
    </submittedName>
</protein>
<evidence type="ECO:0000313" key="2">
    <source>
        <dbReference type="EMBL" id="CAD7641701.1"/>
    </source>
</evidence>
<organism evidence="2">
    <name type="scientific">Oppiella nova</name>
    <dbReference type="NCBI Taxonomy" id="334625"/>
    <lineage>
        <taxon>Eukaryota</taxon>
        <taxon>Metazoa</taxon>
        <taxon>Ecdysozoa</taxon>
        <taxon>Arthropoda</taxon>
        <taxon>Chelicerata</taxon>
        <taxon>Arachnida</taxon>
        <taxon>Acari</taxon>
        <taxon>Acariformes</taxon>
        <taxon>Sarcoptiformes</taxon>
        <taxon>Oribatida</taxon>
        <taxon>Brachypylina</taxon>
        <taxon>Oppioidea</taxon>
        <taxon>Oppiidae</taxon>
        <taxon>Oppiella</taxon>
    </lineage>
</organism>
<accession>A0A7R9LJP3</accession>
<gene>
    <name evidence="2" type="ORF">ONB1V03_LOCUS3231</name>
</gene>
<reference evidence="2" key="1">
    <citation type="submission" date="2020-11" db="EMBL/GenBank/DDBJ databases">
        <authorList>
            <person name="Tran Van P."/>
        </authorList>
    </citation>
    <scope>NUCLEOTIDE SEQUENCE</scope>
</reference>
<feature type="region of interest" description="Disordered" evidence="1">
    <location>
        <begin position="54"/>
        <end position="73"/>
    </location>
</feature>
<sequence>DKIVRSTCKVIVNQFTRSGHFIFTITLTALLSTLQTGGNCPFTPLNVATSVRNGSIHNRNLPGPESTDIQPEQ</sequence>
<keyword evidence="3" id="KW-1185">Reference proteome</keyword>
<evidence type="ECO:0000256" key="1">
    <source>
        <dbReference type="SAM" id="MobiDB-lite"/>
    </source>
</evidence>
<evidence type="ECO:0000313" key="3">
    <source>
        <dbReference type="Proteomes" id="UP000728032"/>
    </source>
</evidence>
<dbReference type="Proteomes" id="UP000728032">
    <property type="component" value="Unassembled WGS sequence"/>
</dbReference>